<dbReference type="Proteomes" id="UP001059480">
    <property type="component" value="Unassembled WGS sequence"/>
</dbReference>
<dbReference type="InterPro" id="IPR020826">
    <property type="entry name" value="Transketolase_BS"/>
</dbReference>
<keyword evidence="6 10" id="KW-0460">Magnesium</keyword>
<dbReference type="RefSeq" id="WP_256944119.1">
    <property type="nucleotide sequence ID" value="NZ_JANHNZ010000001.1"/>
</dbReference>
<evidence type="ECO:0000256" key="8">
    <source>
        <dbReference type="ARBA" id="ARBA00049473"/>
    </source>
</evidence>
<comment type="subunit">
    <text evidence="2 10">Homodimer.</text>
</comment>
<comment type="cofactor">
    <cofactor evidence="10">
        <name>Mg(2+)</name>
        <dbReference type="ChEBI" id="CHEBI:18420"/>
    </cofactor>
    <cofactor evidence="10">
        <name>Ca(2+)</name>
        <dbReference type="ChEBI" id="CHEBI:29108"/>
    </cofactor>
    <cofactor evidence="10">
        <name>Mn(2+)</name>
        <dbReference type="ChEBI" id="CHEBI:29035"/>
    </cofactor>
    <cofactor evidence="10">
        <name>Co(2+)</name>
        <dbReference type="ChEBI" id="CHEBI:48828"/>
    </cofactor>
    <text evidence="10">Binds 1 Mg(2+) ion per subunit. Can also utilize other divalent metal cations, such as Ca(2+), Mn(2+) and Co(2+).</text>
</comment>
<dbReference type="SUPFAM" id="SSF52922">
    <property type="entry name" value="TK C-terminal domain-like"/>
    <property type="match status" value="1"/>
</dbReference>
<protein>
    <recommendedName>
        <fullName evidence="3 9">Transketolase</fullName>
        <ecNumber evidence="3 9">2.2.1.1</ecNumber>
    </recommendedName>
</protein>
<keyword evidence="7 10" id="KW-0786">Thiamine pyrophosphate</keyword>
<name>A0ABT1WK69_9LACT</name>
<dbReference type="Pfam" id="PF22613">
    <property type="entry name" value="Transketolase_C_1"/>
    <property type="match status" value="1"/>
</dbReference>
<keyword evidence="4 10" id="KW-0808">Transferase</keyword>
<evidence type="ECO:0000256" key="6">
    <source>
        <dbReference type="ARBA" id="ARBA00022842"/>
    </source>
</evidence>
<proteinExistence type="inferred from homology"/>
<dbReference type="PROSITE" id="PS00802">
    <property type="entry name" value="TRANSKETOLASE_2"/>
    <property type="match status" value="1"/>
</dbReference>
<keyword evidence="10" id="KW-0106">Calcium</keyword>
<accession>A0ABT1WK69</accession>
<dbReference type="Gene3D" id="3.40.50.970">
    <property type="match status" value="2"/>
</dbReference>
<organism evidence="12 13">
    <name type="scientific">Granulicatella seriolae</name>
    <dbReference type="NCBI Taxonomy" id="2967226"/>
    <lineage>
        <taxon>Bacteria</taxon>
        <taxon>Bacillati</taxon>
        <taxon>Bacillota</taxon>
        <taxon>Bacilli</taxon>
        <taxon>Lactobacillales</taxon>
        <taxon>Carnobacteriaceae</taxon>
        <taxon>Granulicatella</taxon>
    </lineage>
</organism>
<dbReference type="InterPro" id="IPR033247">
    <property type="entry name" value="Transketolase_fam"/>
</dbReference>
<dbReference type="PANTHER" id="PTHR43522">
    <property type="entry name" value="TRANSKETOLASE"/>
    <property type="match status" value="1"/>
</dbReference>
<dbReference type="InterPro" id="IPR055152">
    <property type="entry name" value="Transketolase-like_C_2"/>
</dbReference>
<comment type="cofactor">
    <cofactor evidence="10">
        <name>thiamine diphosphate</name>
        <dbReference type="ChEBI" id="CHEBI:58937"/>
    </cofactor>
    <text evidence="10">Binds 1 thiamine pyrophosphate per subunit.</text>
</comment>
<dbReference type="InterPro" id="IPR049557">
    <property type="entry name" value="Transketolase_CS"/>
</dbReference>
<dbReference type="GO" id="GO:0004802">
    <property type="term" value="F:transketolase activity"/>
    <property type="evidence" value="ECO:0007669"/>
    <property type="project" value="UniProtKB-EC"/>
</dbReference>
<evidence type="ECO:0000256" key="2">
    <source>
        <dbReference type="ARBA" id="ARBA00011738"/>
    </source>
</evidence>
<dbReference type="CDD" id="cd07033">
    <property type="entry name" value="TPP_PYR_DXS_TK_like"/>
    <property type="match status" value="1"/>
</dbReference>
<dbReference type="EC" id="2.2.1.1" evidence="3 9"/>
<evidence type="ECO:0000256" key="7">
    <source>
        <dbReference type="ARBA" id="ARBA00023052"/>
    </source>
</evidence>
<dbReference type="InterPro" id="IPR009014">
    <property type="entry name" value="Transketo_C/PFOR_II"/>
</dbReference>
<dbReference type="InterPro" id="IPR005474">
    <property type="entry name" value="Transketolase_N"/>
</dbReference>
<dbReference type="SMART" id="SM00861">
    <property type="entry name" value="Transket_pyr"/>
    <property type="match status" value="1"/>
</dbReference>
<evidence type="ECO:0000256" key="3">
    <source>
        <dbReference type="ARBA" id="ARBA00013152"/>
    </source>
</evidence>
<dbReference type="PROSITE" id="PS00801">
    <property type="entry name" value="TRANSKETOLASE_1"/>
    <property type="match status" value="1"/>
</dbReference>
<dbReference type="PANTHER" id="PTHR43522:SF2">
    <property type="entry name" value="TRANSKETOLASE 1-RELATED"/>
    <property type="match status" value="1"/>
</dbReference>
<evidence type="ECO:0000313" key="13">
    <source>
        <dbReference type="Proteomes" id="UP001059480"/>
    </source>
</evidence>
<dbReference type="Pfam" id="PF00456">
    <property type="entry name" value="Transketolase_N"/>
    <property type="match status" value="1"/>
</dbReference>
<reference evidence="12" key="1">
    <citation type="submission" date="2022-07" db="EMBL/GenBank/DDBJ databases">
        <authorList>
            <person name="Jung M.-Y."/>
            <person name="Lee M."/>
        </authorList>
    </citation>
    <scope>NUCLEOTIDE SEQUENCE</scope>
    <source>
        <strain evidence="12">S8</strain>
    </source>
</reference>
<comment type="function">
    <text evidence="10">Catalyzes the transfer of a two-carbon ketol group from a ketose donor to an aldose acceptor, via a covalent intermediate with the cofactor thiamine pyrophosphate.</text>
</comment>
<keyword evidence="13" id="KW-1185">Reference proteome</keyword>
<dbReference type="InterPro" id="IPR029061">
    <property type="entry name" value="THDP-binding"/>
</dbReference>
<evidence type="ECO:0000256" key="10">
    <source>
        <dbReference type="RuleBase" id="RU004996"/>
    </source>
</evidence>
<dbReference type="InterPro" id="IPR005478">
    <property type="entry name" value="Transketolase_bac-like"/>
</dbReference>
<keyword evidence="5 10" id="KW-0479">Metal-binding</keyword>
<dbReference type="InterPro" id="IPR005475">
    <property type="entry name" value="Transketolase-like_Pyr-bd"/>
</dbReference>
<evidence type="ECO:0000313" key="12">
    <source>
        <dbReference type="EMBL" id="MCQ9209002.1"/>
    </source>
</evidence>
<dbReference type="Gene3D" id="3.40.50.920">
    <property type="match status" value="1"/>
</dbReference>
<dbReference type="EMBL" id="JANHNZ010000001">
    <property type="protein sequence ID" value="MCQ9209002.1"/>
    <property type="molecule type" value="Genomic_DNA"/>
</dbReference>
<comment type="catalytic activity">
    <reaction evidence="8 10">
        <text>D-sedoheptulose 7-phosphate + D-glyceraldehyde 3-phosphate = aldehydo-D-ribose 5-phosphate + D-xylulose 5-phosphate</text>
        <dbReference type="Rhea" id="RHEA:10508"/>
        <dbReference type="ChEBI" id="CHEBI:57483"/>
        <dbReference type="ChEBI" id="CHEBI:57737"/>
        <dbReference type="ChEBI" id="CHEBI:58273"/>
        <dbReference type="ChEBI" id="CHEBI:59776"/>
        <dbReference type="EC" id="2.2.1.1"/>
    </reaction>
</comment>
<evidence type="ECO:0000256" key="4">
    <source>
        <dbReference type="ARBA" id="ARBA00022679"/>
    </source>
</evidence>
<comment type="caution">
    <text evidence="12">The sequence shown here is derived from an EMBL/GenBank/DDBJ whole genome shotgun (WGS) entry which is preliminary data.</text>
</comment>
<feature type="domain" description="Transketolase-like pyrimidine-binding" evidence="11">
    <location>
        <begin position="354"/>
        <end position="525"/>
    </location>
</feature>
<dbReference type="Pfam" id="PF02779">
    <property type="entry name" value="Transket_pyr"/>
    <property type="match status" value="1"/>
</dbReference>
<dbReference type="SUPFAM" id="SSF52518">
    <property type="entry name" value="Thiamin diphosphate-binding fold (THDP-binding)"/>
    <property type="match status" value="2"/>
</dbReference>
<evidence type="ECO:0000256" key="5">
    <source>
        <dbReference type="ARBA" id="ARBA00022723"/>
    </source>
</evidence>
<gene>
    <name evidence="12" type="primary">tkt</name>
    <name evidence="12" type="ORF">NPA36_00275</name>
</gene>
<comment type="similarity">
    <text evidence="1 10">Belongs to the transketolase family.</text>
</comment>
<dbReference type="CDD" id="cd02012">
    <property type="entry name" value="TPP_TK"/>
    <property type="match status" value="1"/>
</dbReference>
<dbReference type="NCBIfam" id="TIGR00232">
    <property type="entry name" value="tktlase_bact"/>
    <property type="match status" value="1"/>
</dbReference>
<evidence type="ECO:0000256" key="1">
    <source>
        <dbReference type="ARBA" id="ARBA00007131"/>
    </source>
</evidence>
<sequence length="666" mass="72371">MFDNTDQLAVNTIRTLSMDMVQAANSGHPGLPMGAAPMAYVLWSKYLKVNPNDSTWVDRDRFVLSAGHGSALLYSLLHLSGFDVSIDDVKNFRQLGSKTPGHPEVHDTDGVEATTGPLGQGFANAVGFAMAEAHLAATYNRDGFPIVDHHTYALCGDGDLMEGISYEAASLAGTLKLGKLIVLYDSNDISLDGPLDKSFNENVQERFLAQGWHYVRVEDGNDLDAIADAIEEAQCETLKPSIIEIKTVIGYGAPEAGTHKVHGAPLGVAGVQAAKDYYGWDYAPFEVPEAVSHRFEKLLGQTGQKDQDEWISLFEEYRTVFPELAQEFEDAFSEDIKVDLKTILPTYDLDSPALASRVTSQNAIQELGKALPNFWGGSADLSSSNNTMNKADSDFDADNYQGRNIWFGVREFAMGAALNGILLHGGTKAYAGTFFVFSDYLKAAIRVAAISHLPAIYVFTHDSIAVGEDGPTHEPVEQLAAFRATPNLNVIRPADGNEVSAAWKVAIESTDTPTLLVLSRQNLPVLPNTKEKAYDYLEKGAYVLSPQEGETPSGILMATGSEVSLAIEAQKQLRTLGHDVSVVSIPAMNLFDQQSNDYKESVLPNSVRNRLAIEMAASFGWERYVGLDGVVMGIDRFGASGNGNQVMAEYGFTVENICANYISNFE</sequence>
<evidence type="ECO:0000256" key="9">
    <source>
        <dbReference type="NCBIfam" id="TIGR00232"/>
    </source>
</evidence>
<reference evidence="12" key="2">
    <citation type="journal article" date="2023" name="Curr. Microbiol.">
        <title>Granulicatella seriolae sp. nov., a Novel Facultative Anaerobe Isolated from Yellowtail Marine Fish.</title>
        <authorList>
            <person name="Lee M."/>
            <person name="Choi Y.J."/>
            <person name="Farooq A."/>
            <person name="Jeong J.B."/>
            <person name="Jung M.Y."/>
        </authorList>
    </citation>
    <scope>NUCLEOTIDE SEQUENCE</scope>
    <source>
        <strain evidence="12">S8</strain>
    </source>
</reference>
<evidence type="ECO:0000259" key="11">
    <source>
        <dbReference type="SMART" id="SM00861"/>
    </source>
</evidence>
<reference evidence="12" key="3">
    <citation type="journal article" date="2023" name="Microbiol. Resour. Announc.">
        <title>Draft Genome Sequence of Granulicatella sp. Strain S8, Isolated from a Marine Fish, Seriola quinqueradiata.</title>
        <authorList>
            <person name="Lee M."/>
            <person name="Farooq A."/>
            <person name="Jeong J.B."/>
            <person name="Jung M.Y."/>
        </authorList>
    </citation>
    <scope>NUCLEOTIDE SEQUENCE</scope>
    <source>
        <strain evidence="12">S8</strain>
    </source>
</reference>